<proteinExistence type="predicted"/>
<protein>
    <submittedName>
        <fullName evidence="1">Uncharacterized protein</fullName>
    </submittedName>
</protein>
<sequence length="126" mass="14025">MESYKNNVEFSTHAKEVLVLLILKRRMVMEINGDVKSVSFLQANDCNGERGCDGRQKGDDTSALAAGHVGMRPRGLVECIKPQSKSWLNHLWHTNAHPLLYLTSALGEAMTPRMPPITREVGAYAF</sequence>
<name>A0A426Y6B9_ENSVE</name>
<organism evidence="1 2">
    <name type="scientific">Ensete ventricosum</name>
    <name type="common">Abyssinian banana</name>
    <name type="synonym">Musa ensete</name>
    <dbReference type="NCBI Taxonomy" id="4639"/>
    <lineage>
        <taxon>Eukaryota</taxon>
        <taxon>Viridiplantae</taxon>
        <taxon>Streptophyta</taxon>
        <taxon>Embryophyta</taxon>
        <taxon>Tracheophyta</taxon>
        <taxon>Spermatophyta</taxon>
        <taxon>Magnoliopsida</taxon>
        <taxon>Liliopsida</taxon>
        <taxon>Zingiberales</taxon>
        <taxon>Musaceae</taxon>
        <taxon>Ensete</taxon>
    </lineage>
</organism>
<gene>
    <name evidence="1" type="ORF">B296_00053833</name>
</gene>
<reference evidence="1 2" key="1">
    <citation type="journal article" date="2014" name="Agronomy (Basel)">
        <title>A Draft Genome Sequence for Ensete ventricosum, the Drought-Tolerant Tree Against Hunger.</title>
        <authorList>
            <person name="Harrison J."/>
            <person name="Moore K.A."/>
            <person name="Paszkiewicz K."/>
            <person name="Jones T."/>
            <person name="Grant M."/>
            <person name="Ambacheew D."/>
            <person name="Muzemil S."/>
            <person name="Studholme D.J."/>
        </authorList>
    </citation>
    <scope>NUCLEOTIDE SEQUENCE [LARGE SCALE GENOMIC DNA]</scope>
</reference>
<evidence type="ECO:0000313" key="1">
    <source>
        <dbReference type="EMBL" id="RRT47299.1"/>
    </source>
</evidence>
<dbReference type="AlphaFoldDB" id="A0A426Y6B9"/>
<evidence type="ECO:0000313" key="2">
    <source>
        <dbReference type="Proteomes" id="UP000287651"/>
    </source>
</evidence>
<dbReference type="Proteomes" id="UP000287651">
    <property type="component" value="Unassembled WGS sequence"/>
</dbReference>
<accession>A0A426Y6B9</accession>
<comment type="caution">
    <text evidence="1">The sequence shown here is derived from an EMBL/GenBank/DDBJ whole genome shotgun (WGS) entry which is preliminary data.</text>
</comment>
<dbReference type="EMBL" id="AMZH03014639">
    <property type="protein sequence ID" value="RRT47299.1"/>
    <property type="molecule type" value="Genomic_DNA"/>
</dbReference>